<feature type="region of interest" description="Disordered" evidence="1">
    <location>
        <begin position="91"/>
        <end position="145"/>
    </location>
</feature>
<dbReference type="InterPro" id="IPR036361">
    <property type="entry name" value="SAP_dom_sf"/>
</dbReference>
<evidence type="ECO:0000313" key="3">
    <source>
        <dbReference type="Proteomes" id="UP001159427"/>
    </source>
</evidence>
<evidence type="ECO:0008006" key="4">
    <source>
        <dbReference type="Google" id="ProtNLM"/>
    </source>
</evidence>
<dbReference type="EMBL" id="CALNXI010003088">
    <property type="protein sequence ID" value="CAH3192115.1"/>
    <property type="molecule type" value="Genomic_DNA"/>
</dbReference>
<sequence>KKLVKNYIEHLSQLQNVNEIRKQERRKEKLVGAIKDVHCYDWKTLVEKGELDTLKVPELHKYIEHNKLVKNGKKIDKIKRITVYYYETSKESTFPSSISVGEDSDESYSDNDLVLCDESESESESDDDSHTVTIQEGTSTRSGHRVGHWSTRYADFVQ</sequence>
<evidence type="ECO:0000313" key="2">
    <source>
        <dbReference type="EMBL" id="CAH3192115.1"/>
    </source>
</evidence>
<reference evidence="2 3" key="1">
    <citation type="submission" date="2022-05" db="EMBL/GenBank/DDBJ databases">
        <authorList>
            <consortium name="Genoscope - CEA"/>
            <person name="William W."/>
        </authorList>
    </citation>
    <scope>NUCLEOTIDE SEQUENCE [LARGE SCALE GENOMIC DNA]</scope>
</reference>
<keyword evidence="3" id="KW-1185">Reference proteome</keyword>
<name>A0ABN8SPA9_9CNID</name>
<feature type="compositionally biased region" description="Polar residues" evidence="1">
    <location>
        <begin position="131"/>
        <end position="141"/>
    </location>
</feature>
<organism evidence="2 3">
    <name type="scientific">Porites evermanni</name>
    <dbReference type="NCBI Taxonomy" id="104178"/>
    <lineage>
        <taxon>Eukaryota</taxon>
        <taxon>Metazoa</taxon>
        <taxon>Cnidaria</taxon>
        <taxon>Anthozoa</taxon>
        <taxon>Hexacorallia</taxon>
        <taxon>Scleractinia</taxon>
        <taxon>Fungiina</taxon>
        <taxon>Poritidae</taxon>
        <taxon>Porites</taxon>
    </lineage>
</organism>
<accession>A0ABN8SPA9</accession>
<protein>
    <recommendedName>
        <fullName evidence="4">Transient receptor potential cation channel subfamily A member 1</fullName>
    </recommendedName>
</protein>
<feature type="non-terminal residue" evidence="2">
    <location>
        <position position="1"/>
    </location>
</feature>
<gene>
    <name evidence="2" type="ORF">PEVE_00023251</name>
</gene>
<comment type="caution">
    <text evidence="2">The sequence shown here is derived from an EMBL/GenBank/DDBJ whole genome shotgun (WGS) entry which is preliminary data.</text>
</comment>
<dbReference type="SUPFAM" id="SSF68906">
    <property type="entry name" value="SAP domain"/>
    <property type="match status" value="1"/>
</dbReference>
<dbReference type="Proteomes" id="UP001159427">
    <property type="component" value="Unassembled WGS sequence"/>
</dbReference>
<proteinExistence type="predicted"/>
<feature type="compositionally biased region" description="Acidic residues" evidence="1">
    <location>
        <begin position="102"/>
        <end position="127"/>
    </location>
</feature>
<evidence type="ECO:0000256" key="1">
    <source>
        <dbReference type="SAM" id="MobiDB-lite"/>
    </source>
</evidence>